<dbReference type="EMBL" id="AP019798">
    <property type="protein sequence ID" value="BBL88810.1"/>
    <property type="molecule type" value="Genomic_DNA"/>
</dbReference>
<protein>
    <submittedName>
        <fullName evidence="1">Uncharacterized protein</fullName>
    </submittedName>
</protein>
<evidence type="ECO:0000313" key="2">
    <source>
        <dbReference type="Proteomes" id="UP000315115"/>
    </source>
</evidence>
<reference evidence="2" key="1">
    <citation type="submission" date="2019-07" db="EMBL/GenBank/DDBJ databases">
        <title>Complete Genome Sequences of Vibrion rotiferianus strain AM7.</title>
        <authorList>
            <person name="Miyazaki K."/>
            <person name="Wiseschart A."/>
            <person name="Pootanakit K."/>
            <person name="Ishimori K."/>
            <person name="Kitahara K."/>
        </authorList>
    </citation>
    <scope>NUCLEOTIDE SEQUENCE [LARGE SCALE GENOMIC DNA]</scope>
    <source>
        <strain evidence="2">AM7</strain>
    </source>
</reference>
<sequence>MILATNIIIAMPYMPFLTNPATPEKIVSSKRRPFVIKIDIGIKLAGKIAIVAAIKYAHVF</sequence>
<gene>
    <name evidence="1" type="ORF">VroAM7_14630</name>
</gene>
<dbReference type="Proteomes" id="UP000315115">
    <property type="component" value="Chromosome 1"/>
</dbReference>
<proteinExistence type="predicted"/>
<evidence type="ECO:0000313" key="1">
    <source>
        <dbReference type="EMBL" id="BBL88810.1"/>
    </source>
</evidence>
<dbReference type="AlphaFoldDB" id="A0A510I8X9"/>
<name>A0A510I8X9_9VIBR</name>
<accession>A0A510I8X9</accession>
<organism evidence="1 2">
    <name type="scientific">Vibrio rotiferianus</name>
    <dbReference type="NCBI Taxonomy" id="190895"/>
    <lineage>
        <taxon>Bacteria</taxon>
        <taxon>Pseudomonadati</taxon>
        <taxon>Pseudomonadota</taxon>
        <taxon>Gammaproteobacteria</taxon>
        <taxon>Vibrionales</taxon>
        <taxon>Vibrionaceae</taxon>
        <taxon>Vibrio</taxon>
    </lineage>
</organism>